<dbReference type="RefSeq" id="WP_108719377.1">
    <property type="nucleotide sequence ID" value="NZ_VENP01000015.1"/>
</dbReference>
<comment type="caution">
    <text evidence="2">The sequence shown here is derived from an EMBL/GenBank/DDBJ whole genome shotgun (WGS) entry which is preliminary data.</text>
</comment>
<evidence type="ECO:0000313" key="2">
    <source>
        <dbReference type="EMBL" id="TNU75783.1"/>
    </source>
</evidence>
<gene>
    <name evidence="2" type="ORF">FH969_05660</name>
</gene>
<protein>
    <submittedName>
        <fullName evidence="2">Uncharacterized protein</fullName>
    </submittedName>
</protein>
<accession>A0A5C5BC10</accession>
<name>A0A5C5BC10_9MICO</name>
<organism evidence="2 3">
    <name type="scientific">Miniimonas arenae</name>
    <dbReference type="NCBI Taxonomy" id="676201"/>
    <lineage>
        <taxon>Bacteria</taxon>
        <taxon>Bacillati</taxon>
        <taxon>Actinomycetota</taxon>
        <taxon>Actinomycetes</taxon>
        <taxon>Micrococcales</taxon>
        <taxon>Beutenbergiaceae</taxon>
        <taxon>Miniimonas</taxon>
    </lineage>
</organism>
<dbReference type="Proteomes" id="UP000313849">
    <property type="component" value="Unassembled WGS sequence"/>
</dbReference>
<keyword evidence="1" id="KW-0812">Transmembrane</keyword>
<evidence type="ECO:0000313" key="3">
    <source>
        <dbReference type="Proteomes" id="UP000313849"/>
    </source>
</evidence>
<feature type="transmembrane region" description="Helical" evidence="1">
    <location>
        <begin position="142"/>
        <end position="161"/>
    </location>
</feature>
<keyword evidence="1" id="KW-0472">Membrane</keyword>
<proteinExistence type="predicted"/>
<sequence length="237" mass="24136">MSAGAARTRSRSSAGGHLGRRIRSWWPARWRAEPGTPRARGGVIAPRVALEVGPAVPAWLLWGVAAVAGVLVLVCAPTGILGRVVLGAALVALLVRPRGVAAGFWVGVVGLITLAGVPLSGVTEATAGSSGTAVLTSSTGTGDALALAGLVLGVHLSVVAARLVELLRPRSPIALGVLRGRLAAFWPPQLLGQLLALVVWRPWGGSAPWVTVAALVGAAVLVWLVLRPRPGAVRPEA</sequence>
<feature type="transmembrane region" description="Helical" evidence="1">
    <location>
        <begin position="100"/>
        <end position="122"/>
    </location>
</feature>
<dbReference type="EMBL" id="VENP01000015">
    <property type="protein sequence ID" value="TNU75783.1"/>
    <property type="molecule type" value="Genomic_DNA"/>
</dbReference>
<feature type="transmembrane region" description="Helical" evidence="1">
    <location>
        <begin position="206"/>
        <end position="226"/>
    </location>
</feature>
<feature type="transmembrane region" description="Helical" evidence="1">
    <location>
        <begin position="60"/>
        <end position="93"/>
    </location>
</feature>
<reference evidence="2 3" key="1">
    <citation type="submission" date="2019-06" db="EMBL/GenBank/DDBJ databases">
        <title>Draft genome sequence of Miniimonas arenae KCTC 19750T isolated from sea sand.</title>
        <authorList>
            <person name="Park S.-J."/>
        </authorList>
    </citation>
    <scope>NUCLEOTIDE SEQUENCE [LARGE SCALE GENOMIC DNA]</scope>
    <source>
        <strain evidence="2 3">KCTC 19750</strain>
    </source>
</reference>
<keyword evidence="1" id="KW-1133">Transmembrane helix</keyword>
<keyword evidence="3" id="KW-1185">Reference proteome</keyword>
<evidence type="ECO:0000256" key="1">
    <source>
        <dbReference type="SAM" id="Phobius"/>
    </source>
</evidence>
<dbReference type="AlphaFoldDB" id="A0A5C5BC10"/>